<feature type="region of interest" description="Disordered" evidence="7">
    <location>
        <begin position="668"/>
        <end position="692"/>
    </location>
</feature>
<dbReference type="GO" id="GO:0016020">
    <property type="term" value="C:membrane"/>
    <property type="evidence" value="ECO:0007669"/>
    <property type="project" value="UniProtKB-SubCell"/>
</dbReference>
<evidence type="ECO:0000256" key="4">
    <source>
        <dbReference type="ARBA" id="ARBA00022833"/>
    </source>
</evidence>
<evidence type="ECO:0000313" key="10">
    <source>
        <dbReference type="EMBL" id="KAF4737007.1"/>
    </source>
</evidence>
<comment type="caution">
    <text evidence="10">The sequence shown here is derived from an EMBL/GenBank/DDBJ whole genome shotgun (WGS) entry which is preliminary data.</text>
</comment>
<evidence type="ECO:0000256" key="5">
    <source>
        <dbReference type="ARBA" id="ARBA00023136"/>
    </source>
</evidence>
<accession>A0A7J6SW62</accession>
<dbReference type="Proteomes" id="UP000574390">
    <property type="component" value="Unassembled WGS sequence"/>
</dbReference>
<keyword evidence="3" id="KW-0479">Metal-binding</keyword>
<dbReference type="GO" id="GO:0008270">
    <property type="term" value="F:zinc ion binding"/>
    <property type="evidence" value="ECO:0007669"/>
    <property type="project" value="TreeGrafter"/>
</dbReference>
<dbReference type="PROSITE" id="PS51837">
    <property type="entry name" value="LITAF"/>
    <property type="match status" value="1"/>
</dbReference>
<dbReference type="InterPro" id="IPR006629">
    <property type="entry name" value="LITAF"/>
</dbReference>
<dbReference type="InterPro" id="IPR037519">
    <property type="entry name" value="LITAF_fam"/>
</dbReference>
<evidence type="ECO:0000256" key="6">
    <source>
        <dbReference type="SAM" id="Coils"/>
    </source>
</evidence>
<dbReference type="SMART" id="SM00714">
    <property type="entry name" value="LITAF"/>
    <property type="match status" value="1"/>
</dbReference>
<dbReference type="AlphaFoldDB" id="A0A7J6SW62"/>
<evidence type="ECO:0000259" key="9">
    <source>
        <dbReference type="PROSITE" id="PS51837"/>
    </source>
</evidence>
<evidence type="ECO:0000256" key="2">
    <source>
        <dbReference type="ARBA" id="ARBA00005975"/>
    </source>
</evidence>
<feature type="domain" description="LITAF" evidence="9">
    <location>
        <begin position="60"/>
        <end position="143"/>
    </location>
</feature>
<feature type="coiled-coil region" evidence="6">
    <location>
        <begin position="477"/>
        <end position="504"/>
    </location>
</feature>
<evidence type="ECO:0000256" key="3">
    <source>
        <dbReference type="ARBA" id="ARBA00022723"/>
    </source>
</evidence>
<gene>
    <name evidence="10" type="ORF">FOZ62_004243</name>
</gene>
<comment type="subcellular location">
    <subcellularLocation>
        <location evidence="1">Membrane</location>
        <topology evidence="1">Peripheral membrane protein</topology>
    </subcellularLocation>
</comment>
<dbReference type="EMBL" id="JABANM010011838">
    <property type="protein sequence ID" value="KAF4737007.1"/>
    <property type="molecule type" value="Genomic_DNA"/>
</dbReference>
<feature type="compositionally biased region" description="Polar residues" evidence="7">
    <location>
        <begin position="675"/>
        <end position="692"/>
    </location>
</feature>
<protein>
    <recommendedName>
        <fullName evidence="9">LITAF domain-containing protein</fullName>
    </recommendedName>
</protein>
<evidence type="ECO:0000256" key="8">
    <source>
        <dbReference type="SAM" id="Phobius"/>
    </source>
</evidence>
<feature type="non-terminal residue" evidence="10">
    <location>
        <position position="1"/>
    </location>
</feature>
<evidence type="ECO:0000256" key="7">
    <source>
        <dbReference type="SAM" id="MobiDB-lite"/>
    </source>
</evidence>
<reference evidence="10 11" key="1">
    <citation type="submission" date="2020-04" db="EMBL/GenBank/DDBJ databases">
        <title>Perkinsus olseni comparative genomics.</title>
        <authorList>
            <person name="Bogema D.R."/>
        </authorList>
    </citation>
    <scope>NUCLEOTIDE SEQUENCE [LARGE SCALE GENOMIC DNA]</scope>
    <source>
        <strain evidence="10">ATCC PRA-205</strain>
    </source>
</reference>
<sequence length="799" mass="86242">MNRNLQSLIQIGNFLLSLPLISRVRQRYQIAGGVLVPAANNNTVASGNVTVISGGEATLDRIASGGGALTLPTSRPIAMVCPVCKCTVVTRVHYRSGACTLFAAAGLCCTFPLFFWIPFCCSDLKDVIHVCPNCRSPIGMRSRSLMCNSIALLRPDTIEDAVEFLYLPLKGAGLGAGDVAIRAYGGGVVILRSPKQENLVKLRIIEVVSKWSIPVSWRQWLVEVGRPHTVQFTVEKEEASTTTSHRRKGEIPDDATGRCLLMSCSTIQEVDVVSSRGAAGGGIPIRQGIRIKQPVLLLDHRRGQWEKRLIKVRVGLLSVYDYRSDGTLSEGELVKRMPLTMNLTIRSLSDLGNWLLPLTAGGTPPNAEDLREAGTPFTRGLLGGLPGNGGDVWEVGLELCSIDDDHRADHTVDSELRRGTGCEEMILALLAVLDIVLMPRSCEERDTLVSALRLAMTTEPPTFDGPSSTETDSRACKGGLSGKVQRLSKEVEELRAELMLARKLASTGGVDLASRALVSSSLMPVVEEDEDTLLKASGIFGEAASEGAVDSVTLNFRVTNPANQGFQTLQMAIQEGASKVVDSIKTTLSPGQEFAALRDDEEQLGDNPTYLRRPHGSVTFGRGLTVSESPPVRYAPRRHQSGDLAARLQKTTDVTSIRFASPIMPSATCGRRRSTGSNVIKSRTRGRTVSSSPALDDLLARPIRADPHGPAVDEGFDEMPVVGIEPARDSVPEIEFSTHGDLGELADLSALYDEVGAPVNAVEEEQREQAEEHVGIEPESLVAELTKIPTEQLVAVIRR</sequence>
<comment type="similarity">
    <text evidence="2">Belongs to the CDIP1/LITAF family.</text>
</comment>
<keyword evidence="5 8" id="KW-0472">Membrane</keyword>
<keyword evidence="4" id="KW-0862">Zinc</keyword>
<dbReference type="PANTHER" id="PTHR23292:SF6">
    <property type="entry name" value="FI16602P1-RELATED"/>
    <property type="match status" value="1"/>
</dbReference>
<keyword evidence="6" id="KW-0175">Coiled coil</keyword>
<dbReference type="Pfam" id="PF10601">
    <property type="entry name" value="zf-LITAF-like"/>
    <property type="match status" value="1"/>
</dbReference>
<keyword evidence="8" id="KW-1133">Transmembrane helix</keyword>
<evidence type="ECO:0000256" key="1">
    <source>
        <dbReference type="ARBA" id="ARBA00004170"/>
    </source>
</evidence>
<organism evidence="10 11">
    <name type="scientific">Perkinsus olseni</name>
    <name type="common">Perkinsus atlanticus</name>
    <dbReference type="NCBI Taxonomy" id="32597"/>
    <lineage>
        <taxon>Eukaryota</taxon>
        <taxon>Sar</taxon>
        <taxon>Alveolata</taxon>
        <taxon>Perkinsozoa</taxon>
        <taxon>Perkinsea</taxon>
        <taxon>Perkinsida</taxon>
        <taxon>Perkinsidae</taxon>
        <taxon>Perkinsus</taxon>
    </lineage>
</organism>
<keyword evidence="8" id="KW-0812">Transmembrane</keyword>
<proteinExistence type="inferred from homology"/>
<feature type="transmembrane region" description="Helical" evidence="8">
    <location>
        <begin position="101"/>
        <end position="119"/>
    </location>
</feature>
<name>A0A7J6SW62_PEROL</name>
<dbReference type="PANTHER" id="PTHR23292">
    <property type="entry name" value="LIPOPOLYSACCHARIDE-INDUCED TUMOR NECROSIS FACTOR-ALPHA FACTOR"/>
    <property type="match status" value="1"/>
</dbReference>
<evidence type="ECO:0000313" key="11">
    <source>
        <dbReference type="Proteomes" id="UP000574390"/>
    </source>
</evidence>